<organism evidence="1 2">
    <name type="scientific">Trichonephila clavipes</name>
    <name type="common">Golden silk orbweaver</name>
    <name type="synonym">Nephila clavipes</name>
    <dbReference type="NCBI Taxonomy" id="2585209"/>
    <lineage>
        <taxon>Eukaryota</taxon>
        <taxon>Metazoa</taxon>
        <taxon>Ecdysozoa</taxon>
        <taxon>Arthropoda</taxon>
        <taxon>Chelicerata</taxon>
        <taxon>Arachnida</taxon>
        <taxon>Araneae</taxon>
        <taxon>Araneomorphae</taxon>
        <taxon>Entelegynae</taxon>
        <taxon>Araneoidea</taxon>
        <taxon>Nephilidae</taxon>
        <taxon>Trichonephila</taxon>
    </lineage>
</organism>
<evidence type="ECO:0000313" key="2">
    <source>
        <dbReference type="Proteomes" id="UP000887159"/>
    </source>
</evidence>
<accession>A0A8X7BL91</accession>
<reference evidence="1" key="1">
    <citation type="submission" date="2020-08" db="EMBL/GenBank/DDBJ databases">
        <title>Multicomponent nature underlies the extraordinary mechanical properties of spider dragline silk.</title>
        <authorList>
            <person name="Kono N."/>
            <person name="Nakamura H."/>
            <person name="Mori M."/>
            <person name="Yoshida Y."/>
            <person name="Ohtoshi R."/>
            <person name="Malay A.D."/>
            <person name="Moran D.A.P."/>
            <person name="Tomita M."/>
            <person name="Numata K."/>
            <person name="Arakawa K."/>
        </authorList>
    </citation>
    <scope>NUCLEOTIDE SEQUENCE</scope>
</reference>
<proteinExistence type="predicted"/>
<dbReference type="Proteomes" id="UP000887159">
    <property type="component" value="Unassembled WGS sequence"/>
</dbReference>
<name>A0A8X7BL91_TRICX</name>
<protein>
    <submittedName>
        <fullName evidence="1">Uncharacterized protein</fullName>
    </submittedName>
</protein>
<keyword evidence="2" id="KW-1185">Reference proteome</keyword>
<sequence>MRVFWNKSSPKAIRLKLVNDWWKLVSTMTGGKYLKKVVPERAKNSLSPVWCSKLRPTTGGHLEVPSVSGNFLSFPLGRTRQHKQNIILTIIMTDIYLTSEFFSSEASREADIEQKAVRHIARYEERRRGSLYDIFVQSGDGFSKFHLTCGFAAHVWKGWSAIVLPWKKERCLSHPMPPNTLRVQTEYVLIKSVSPKFLWAVAAETTGARDEEYFPPL</sequence>
<dbReference type="EMBL" id="BMAU01021431">
    <property type="protein sequence ID" value="GFY35298.1"/>
    <property type="molecule type" value="Genomic_DNA"/>
</dbReference>
<comment type="caution">
    <text evidence="1">The sequence shown here is derived from an EMBL/GenBank/DDBJ whole genome shotgun (WGS) entry which is preliminary data.</text>
</comment>
<evidence type="ECO:0000313" key="1">
    <source>
        <dbReference type="EMBL" id="GFY35298.1"/>
    </source>
</evidence>
<gene>
    <name evidence="1" type="ORF">TNCV_796541</name>
</gene>
<dbReference type="AlphaFoldDB" id="A0A8X7BL91"/>